<feature type="chain" id="PRO_5021933154" evidence="1">
    <location>
        <begin position="27"/>
        <end position="238"/>
    </location>
</feature>
<keyword evidence="1" id="KW-0732">Signal</keyword>
<dbReference type="RefSeq" id="WP_246085450.1">
    <property type="nucleotide sequence ID" value="NZ_FXSZ01000004.1"/>
</dbReference>
<dbReference type="Pfam" id="PF13645">
    <property type="entry name" value="YkuD_2"/>
    <property type="match status" value="1"/>
</dbReference>
<evidence type="ECO:0000256" key="1">
    <source>
        <dbReference type="SAM" id="SignalP"/>
    </source>
</evidence>
<accession>A0A521CME6</accession>
<name>A0A521CME6_9SPHI</name>
<sequence>MGLKMNGLVKATLLFIFSITTTSTYSNNTTTTKTPDAPIASLSKVLETELLYTQTGLSQLIDYKVLFNAMNGFNKINPKKKILAIIDFNKPSNEERLFVIDVQKKQLLYQSLVAHGKNSGEKFASQFSNKNGSLQSSLGFYLAGEVINSPKHGYAMILNGLEAGINDNARERQIIVHSANYVSQQFIKTHGMLGRSWGCPALPPELNKKIIDTIKDGAVIFIAGNDPHYNDYSKYLRS</sequence>
<gene>
    <name evidence="2" type="ORF">SAMN06265350_104207</name>
</gene>
<keyword evidence="3" id="KW-1185">Reference proteome</keyword>
<dbReference type="InterPro" id="IPR032676">
    <property type="entry name" value="YkuD_2"/>
</dbReference>
<dbReference type="EMBL" id="FXSZ01000004">
    <property type="protein sequence ID" value="SMO60617.1"/>
    <property type="molecule type" value="Genomic_DNA"/>
</dbReference>
<dbReference type="Proteomes" id="UP000315971">
    <property type="component" value="Unassembled WGS sequence"/>
</dbReference>
<proteinExistence type="predicted"/>
<feature type="signal peptide" evidence="1">
    <location>
        <begin position="1"/>
        <end position="26"/>
    </location>
</feature>
<evidence type="ECO:0000313" key="3">
    <source>
        <dbReference type="Proteomes" id="UP000315971"/>
    </source>
</evidence>
<dbReference type="PANTHER" id="PTHR38477">
    <property type="entry name" value="HYPOTHETICAL EXPORTED PROTEIN"/>
    <property type="match status" value="1"/>
</dbReference>
<organism evidence="2 3">
    <name type="scientific">Solitalea koreensis</name>
    <dbReference type="NCBI Taxonomy" id="543615"/>
    <lineage>
        <taxon>Bacteria</taxon>
        <taxon>Pseudomonadati</taxon>
        <taxon>Bacteroidota</taxon>
        <taxon>Sphingobacteriia</taxon>
        <taxon>Sphingobacteriales</taxon>
        <taxon>Sphingobacteriaceae</taxon>
        <taxon>Solitalea</taxon>
    </lineage>
</organism>
<dbReference type="PANTHER" id="PTHR38477:SF1">
    <property type="entry name" value="MUREIN L,D-TRANSPEPTIDASE CATALYTIC DOMAIN FAMILY PROTEIN"/>
    <property type="match status" value="1"/>
</dbReference>
<protein>
    <submittedName>
        <fullName evidence="2">L,D-transpeptidase catalytic domain</fullName>
    </submittedName>
</protein>
<reference evidence="2 3" key="1">
    <citation type="submission" date="2017-05" db="EMBL/GenBank/DDBJ databases">
        <authorList>
            <person name="Varghese N."/>
            <person name="Submissions S."/>
        </authorList>
    </citation>
    <scope>NUCLEOTIDE SEQUENCE [LARGE SCALE GENOMIC DNA]</scope>
    <source>
        <strain evidence="2 3">DSM 21342</strain>
    </source>
</reference>
<evidence type="ECO:0000313" key="2">
    <source>
        <dbReference type="EMBL" id="SMO60617.1"/>
    </source>
</evidence>
<dbReference type="AlphaFoldDB" id="A0A521CME6"/>